<dbReference type="PANTHER" id="PTHR41252:SF1">
    <property type="entry name" value="BLR2505 PROTEIN"/>
    <property type="match status" value="1"/>
</dbReference>
<feature type="domain" description="SnoaL-like" evidence="1">
    <location>
        <begin position="17"/>
        <end position="122"/>
    </location>
</feature>
<name>A0A090DES6_MESPL</name>
<dbReference type="Proteomes" id="UP000045285">
    <property type="component" value="Unassembled WGS sequence"/>
</dbReference>
<dbReference type="Pfam" id="PF12680">
    <property type="entry name" value="SnoaL_2"/>
    <property type="match status" value="1"/>
</dbReference>
<gene>
    <name evidence="2" type="ORF">MPL3356_150230</name>
</gene>
<dbReference type="Gene3D" id="3.10.450.50">
    <property type="match status" value="1"/>
</dbReference>
<evidence type="ECO:0000313" key="2">
    <source>
        <dbReference type="EMBL" id="CDX14145.1"/>
    </source>
</evidence>
<accession>A0A090DES6</accession>
<reference evidence="3" key="1">
    <citation type="submission" date="2014-08" db="EMBL/GenBank/DDBJ databases">
        <authorList>
            <person name="Moulin L."/>
        </authorList>
    </citation>
    <scope>NUCLEOTIDE SEQUENCE [LARGE SCALE GENOMIC DNA]</scope>
</reference>
<proteinExistence type="predicted"/>
<sequence>MSVGVSIMSNKNYDAIKAHYAGSDAKDLAMMMAPVTESTAWTEMAGFPYAGTYVGPDAVIAGVFKRIGEDWDGYTFALEKLVDGGSTIVGIGTYSGTYRKTGKPMTARVVHVWEMRDGKAVSFEQFTDTRLVAAAMG</sequence>
<evidence type="ECO:0000313" key="3">
    <source>
        <dbReference type="Proteomes" id="UP000045285"/>
    </source>
</evidence>
<dbReference type="EMBL" id="CCMZ01000007">
    <property type="protein sequence ID" value="CDX14145.1"/>
    <property type="molecule type" value="Genomic_DNA"/>
</dbReference>
<evidence type="ECO:0000259" key="1">
    <source>
        <dbReference type="Pfam" id="PF12680"/>
    </source>
</evidence>
<dbReference type="STRING" id="69974.MPLDJ20_20331"/>
<protein>
    <recommendedName>
        <fullName evidence="1">SnoaL-like domain-containing protein</fullName>
    </recommendedName>
</protein>
<dbReference type="InterPro" id="IPR037401">
    <property type="entry name" value="SnoaL-like"/>
</dbReference>
<organism evidence="2 3">
    <name type="scientific">Mesorhizobium plurifarium</name>
    <dbReference type="NCBI Taxonomy" id="69974"/>
    <lineage>
        <taxon>Bacteria</taxon>
        <taxon>Pseudomonadati</taxon>
        <taxon>Pseudomonadota</taxon>
        <taxon>Alphaproteobacteria</taxon>
        <taxon>Hyphomicrobiales</taxon>
        <taxon>Phyllobacteriaceae</taxon>
        <taxon>Mesorhizobium</taxon>
    </lineage>
</organism>
<keyword evidence="3" id="KW-1185">Reference proteome</keyword>
<dbReference type="InterPro" id="IPR032710">
    <property type="entry name" value="NTF2-like_dom_sf"/>
</dbReference>
<dbReference type="SUPFAM" id="SSF54427">
    <property type="entry name" value="NTF2-like"/>
    <property type="match status" value="1"/>
</dbReference>
<dbReference type="AlphaFoldDB" id="A0A090DES6"/>
<dbReference type="PANTHER" id="PTHR41252">
    <property type="entry name" value="BLR2505 PROTEIN"/>
    <property type="match status" value="1"/>
</dbReference>